<feature type="region of interest" description="Disordered" evidence="13">
    <location>
        <begin position="261"/>
        <end position="336"/>
    </location>
</feature>
<dbReference type="SMART" id="SM01044">
    <property type="entry name" value="Btz"/>
    <property type="match status" value="1"/>
</dbReference>
<keyword evidence="16" id="KW-1185">Reference proteome</keyword>
<feature type="region of interest" description="Disordered" evidence="13">
    <location>
        <begin position="530"/>
        <end position="559"/>
    </location>
</feature>
<feature type="compositionally biased region" description="Polar residues" evidence="13">
    <location>
        <begin position="530"/>
        <end position="548"/>
    </location>
</feature>
<evidence type="ECO:0000256" key="11">
    <source>
        <dbReference type="ARBA" id="ARBA00023187"/>
    </source>
</evidence>
<keyword evidence="10" id="KW-0866">Nonsense-mediated mRNA decay</keyword>
<keyword evidence="11" id="KW-0508">mRNA splicing</keyword>
<evidence type="ECO:0000256" key="6">
    <source>
        <dbReference type="ARBA" id="ARBA00022664"/>
    </source>
</evidence>
<evidence type="ECO:0000313" key="16">
    <source>
        <dbReference type="Proteomes" id="UP000275267"/>
    </source>
</evidence>
<dbReference type="PANTHER" id="PTHR46837:SF7">
    <property type="entry name" value="BTZ DOMAIN-CONTAINING PROTEIN"/>
    <property type="match status" value="1"/>
</dbReference>
<feature type="compositionally biased region" description="Acidic residues" evidence="13">
    <location>
        <begin position="125"/>
        <end position="145"/>
    </location>
</feature>
<keyword evidence="8" id="KW-0810">Translation regulation</keyword>
<dbReference type="GO" id="GO:0005737">
    <property type="term" value="C:cytoplasm"/>
    <property type="evidence" value="ECO:0007669"/>
    <property type="project" value="UniProtKB-SubCell"/>
</dbReference>
<evidence type="ECO:0000256" key="12">
    <source>
        <dbReference type="ARBA" id="ARBA00023242"/>
    </source>
</evidence>
<dbReference type="EMBL" id="PQIB02000004">
    <property type="protein sequence ID" value="RLN23552.1"/>
    <property type="molecule type" value="Genomic_DNA"/>
</dbReference>
<feature type="region of interest" description="Disordered" evidence="13">
    <location>
        <begin position="659"/>
        <end position="680"/>
    </location>
</feature>
<evidence type="ECO:0000259" key="14">
    <source>
        <dbReference type="SMART" id="SM01044"/>
    </source>
</evidence>
<accession>A0A3L6SLN7</accession>
<sequence length="734" mass="80293">MEEAEKAGGEAEAEYESDLDDAPLPAARRRAAASDDEDGGGGGSGRGSPAPSSTVFDSESDPDGQGAAELYDDDGDEGVYDTEEEEECGYAFEECEAAGVGGGGGGDVEVEVAVAPEDEGKYEAEESAAVEGEEEESPVEWEEEEVTLKGEEVKKGSEPYDVPTAGAFYEHDIRFQGQEDGGRGHRRQFFGGQKIWNPKEEAVWVHDRFNEINSHANTKRTKSYNDTKSFDCVQTQSHSYYYGNVEGNNDERNVYREKGSRNYHSHRMTSGISSAQDNSKSYSRSLNSEVSSNAGVGKHSFQTPSLQHEQTLPCNQTFGSNTSSAPPSFYSSRSSHQEFPSFQREKTWHVTFSKIFTSSAHRASLQHEQTLPCKQTSRSDISYALPTFYSSRASHQGLPFIQREKAQRLTFNKLFSSAVHKAHNSLTPQSHPVFRRKAFVPSVSVEHGTAVDSHCIDPIDVMACSALHPMSTSHNYSKDFEFWDQGRDLDSAETTIPCTEPQIAVYQQRSVQRPILPTPRASSQIFVQKDTSTNKIRSHPQTRLISSSDDGEATTPPETNSSVVLSALIVQDDMKEAERTYFLDGGSFVVDDTGARCSTLNEPGSASTPAKLPVMLFSGLHPMGPGFSSVMVLPGFVGQHRDGDSEMGLMTWLPISTGGTGVQEGTSSPPNFGKNCSQPSELASSLTSLRDHAASNDPISLTSQEIPEAVSHELVHRQNRTRRQVQNVWSLLGL</sequence>
<keyword evidence="9" id="KW-0694">RNA-binding</keyword>
<evidence type="ECO:0000256" key="2">
    <source>
        <dbReference type="ARBA" id="ARBA00004496"/>
    </source>
</evidence>
<keyword evidence="4" id="KW-0813">Transport</keyword>
<feature type="compositionally biased region" description="Polar residues" evidence="13">
    <location>
        <begin position="268"/>
        <end position="319"/>
    </location>
</feature>
<dbReference type="GO" id="GO:0006417">
    <property type="term" value="P:regulation of translation"/>
    <property type="evidence" value="ECO:0007669"/>
    <property type="project" value="UniProtKB-KW"/>
</dbReference>
<reference evidence="16" key="1">
    <citation type="journal article" date="2019" name="Nat. Commun.">
        <title>The genome of broomcorn millet.</title>
        <authorList>
            <person name="Zou C."/>
            <person name="Miki D."/>
            <person name="Li D."/>
            <person name="Tang Q."/>
            <person name="Xiao L."/>
            <person name="Rajput S."/>
            <person name="Deng P."/>
            <person name="Jia W."/>
            <person name="Huang R."/>
            <person name="Zhang M."/>
            <person name="Sun Y."/>
            <person name="Hu J."/>
            <person name="Fu X."/>
            <person name="Schnable P.S."/>
            <person name="Li F."/>
            <person name="Zhang H."/>
            <person name="Feng B."/>
            <person name="Zhu X."/>
            <person name="Liu R."/>
            <person name="Schnable J.C."/>
            <person name="Zhu J.-K."/>
            <person name="Zhang H."/>
        </authorList>
    </citation>
    <scope>NUCLEOTIDE SEQUENCE [LARGE SCALE GENOMIC DNA]</scope>
</reference>
<keyword evidence="12" id="KW-0539">Nucleus</keyword>
<feature type="domain" description="Btz" evidence="14">
    <location>
        <begin position="122"/>
        <end position="237"/>
    </location>
</feature>
<evidence type="ECO:0000256" key="10">
    <source>
        <dbReference type="ARBA" id="ARBA00023161"/>
    </source>
</evidence>
<dbReference type="Pfam" id="PF09405">
    <property type="entry name" value="Btz"/>
    <property type="match status" value="1"/>
</dbReference>
<proteinExistence type="inferred from homology"/>
<name>A0A3L6SLN7_PANMI</name>
<dbReference type="GO" id="GO:0003729">
    <property type="term" value="F:mRNA binding"/>
    <property type="evidence" value="ECO:0007669"/>
    <property type="project" value="InterPro"/>
</dbReference>
<dbReference type="GO" id="GO:0006397">
    <property type="term" value="P:mRNA processing"/>
    <property type="evidence" value="ECO:0007669"/>
    <property type="project" value="UniProtKB-KW"/>
</dbReference>
<evidence type="ECO:0000256" key="4">
    <source>
        <dbReference type="ARBA" id="ARBA00022448"/>
    </source>
</evidence>
<dbReference type="AlphaFoldDB" id="A0A3L6SLN7"/>
<dbReference type="GO" id="GO:0035145">
    <property type="term" value="C:exon-exon junction complex"/>
    <property type="evidence" value="ECO:0007669"/>
    <property type="project" value="InterPro"/>
</dbReference>
<keyword evidence="6" id="KW-0507">mRNA processing</keyword>
<comment type="caution">
    <text evidence="15">The sequence shown here is derived from an EMBL/GenBank/DDBJ whole genome shotgun (WGS) entry which is preliminary data.</text>
</comment>
<dbReference type="PANTHER" id="PTHR46837">
    <property type="entry name" value="PROTEIN MLN51 HOMOLOG"/>
    <property type="match status" value="1"/>
</dbReference>
<comment type="similarity">
    <text evidence="3">Belongs to the CASC3 family.</text>
</comment>
<evidence type="ECO:0000256" key="3">
    <source>
        <dbReference type="ARBA" id="ARBA00009548"/>
    </source>
</evidence>
<feature type="region of interest" description="Disordered" evidence="13">
    <location>
        <begin position="1"/>
        <end position="149"/>
    </location>
</feature>
<dbReference type="OrthoDB" id="657902at2759"/>
<feature type="compositionally biased region" description="Low complexity" evidence="13">
    <location>
        <begin position="320"/>
        <end position="334"/>
    </location>
</feature>
<evidence type="ECO:0000256" key="5">
    <source>
        <dbReference type="ARBA" id="ARBA00022490"/>
    </source>
</evidence>
<dbReference type="InterPro" id="IPR044796">
    <property type="entry name" value="MLN51_plant"/>
</dbReference>
<evidence type="ECO:0000256" key="9">
    <source>
        <dbReference type="ARBA" id="ARBA00022884"/>
    </source>
</evidence>
<evidence type="ECO:0000313" key="15">
    <source>
        <dbReference type="EMBL" id="RLN23552.1"/>
    </source>
</evidence>
<keyword evidence="5" id="KW-0963">Cytoplasm</keyword>
<dbReference type="Proteomes" id="UP000275267">
    <property type="component" value="Unassembled WGS sequence"/>
</dbReference>
<dbReference type="InterPro" id="IPR018545">
    <property type="entry name" value="Btz_dom"/>
</dbReference>
<evidence type="ECO:0000256" key="8">
    <source>
        <dbReference type="ARBA" id="ARBA00022845"/>
    </source>
</evidence>
<dbReference type="STRING" id="4540.A0A3L6SLN7"/>
<evidence type="ECO:0000256" key="13">
    <source>
        <dbReference type="SAM" id="MobiDB-lite"/>
    </source>
</evidence>
<feature type="compositionally biased region" description="Polar residues" evidence="13">
    <location>
        <begin position="663"/>
        <end position="680"/>
    </location>
</feature>
<comment type="subcellular location">
    <subcellularLocation>
        <location evidence="2">Cytoplasm</location>
    </subcellularLocation>
    <subcellularLocation>
        <location evidence="1">Nucleus</location>
    </subcellularLocation>
</comment>
<organism evidence="15 16">
    <name type="scientific">Panicum miliaceum</name>
    <name type="common">Proso millet</name>
    <name type="synonym">Broomcorn millet</name>
    <dbReference type="NCBI Taxonomy" id="4540"/>
    <lineage>
        <taxon>Eukaryota</taxon>
        <taxon>Viridiplantae</taxon>
        <taxon>Streptophyta</taxon>
        <taxon>Embryophyta</taxon>
        <taxon>Tracheophyta</taxon>
        <taxon>Spermatophyta</taxon>
        <taxon>Magnoliopsida</taxon>
        <taxon>Liliopsida</taxon>
        <taxon>Poales</taxon>
        <taxon>Poaceae</taxon>
        <taxon>PACMAD clade</taxon>
        <taxon>Panicoideae</taxon>
        <taxon>Panicodae</taxon>
        <taxon>Paniceae</taxon>
        <taxon>Panicinae</taxon>
        <taxon>Panicum</taxon>
        <taxon>Panicum sect. Panicum</taxon>
    </lineage>
</organism>
<gene>
    <name evidence="15" type="ORF">C2845_PM07G21120</name>
</gene>
<dbReference type="GO" id="GO:0051028">
    <property type="term" value="P:mRNA transport"/>
    <property type="evidence" value="ECO:0007669"/>
    <property type="project" value="UniProtKB-KW"/>
</dbReference>
<dbReference type="GO" id="GO:0000184">
    <property type="term" value="P:nuclear-transcribed mRNA catabolic process, nonsense-mediated decay"/>
    <property type="evidence" value="ECO:0007669"/>
    <property type="project" value="UniProtKB-KW"/>
</dbReference>
<evidence type="ECO:0000256" key="7">
    <source>
        <dbReference type="ARBA" id="ARBA00022816"/>
    </source>
</evidence>
<dbReference type="GO" id="GO:0008380">
    <property type="term" value="P:RNA splicing"/>
    <property type="evidence" value="ECO:0007669"/>
    <property type="project" value="UniProtKB-KW"/>
</dbReference>
<keyword evidence="7" id="KW-0509">mRNA transport</keyword>
<evidence type="ECO:0000256" key="1">
    <source>
        <dbReference type="ARBA" id="ARBA00004123"/>
    </source>
</evidence>
<feature type="compositionally biased region" description="Acidic residues" evidence="13">
    <location>
        <begin position="11"/>
        <end position="21"/>
    </location>
</feature>
<feature type="compositionally biased region" description="Acidic residues" evidence="13">
    <location>
        <begin position="70"/>
        <end position="96"/>
    </location>
</feature>
<protein>
    <recommendedName>
        <fullName evidence="14">Btz domain-containing protein</fullName>
    </recommendedName>
</protein>